<proteinExistence type="predicted"/>
<comment type="caution">
    <text evidence="2">The sequence shown here is derived from an EMBL/GenBank/DDBJ whole genome shotgun (WGS) entry which is preliminary data.</text>
</comment>
<feature type="region of interest" description="Disordered" evidence="1">
    <location>
        <begin position="52"/>
        <end position="73"/>
    </location>
</feature>
<dbReference type="Proteomes" id="UP000003448">
    <property type="component" value="Unassembled WGS sequence"/>
</dbReference>
<protein>
    <submittedName>
        <fullName evidence="2">Uncharacterized protein</fullName>
    </submittedName>
</protein>
<evidence type="ECO:0000313" key="2">
    <source>
        <dbReference type="EMBL" id="CCH19201.1"/>
    </source>
</evidence>
<feature type="compositionally biased region" description="Basic and acidic residues" evidence="1">
    <location>
        <begin position="60"/>
        <end position="73"/>
    </location>
</feature>
<gene>
    <name evidence="2" type="ORF">MILUP08_44119</name>
</gene>
<evidence type="ECO:0000256" key="1">
    <source>
        <dbReference type="SAM" id="MobiDB-lite"/>
    </source>
</evidence>
<sequence>MLGAPASRRRGLGSGSERLTVIIRRPDDMAGRPTDDMMCRQQLTLRGRVLLSDGALRGPHVHDTGADRGHADR</sequence>
<reference evidence="3" key="1">
    <citation type="journal article" date="2012" name="J. Bacteriol.">
        <title>Genome Sequence of Micromonospora lupini Lupac 08, Isolated from Root Nodules of Lupinus angustifolius.</title>
        <authorList>
            <person name="Alonso-Vega P."/>
            <person name="Normand P."/>
            <person name="Bacigalupe R."/>
            <person name="Pujic P."/>
            <person name="Lajus A."/>
            <person name="Vallenet D."/>
            <person name="Carro L."/>
            <person name="Coll P."/>
            <person name="Trujillo M.E."/>
        </authorList>
    </citation>
    <scope>NUCLEOTIDE SEQUENCE [LARGE SCALE GENOMIC DNA]</scope>
    <source>
        <strain evidence="3">Lupac 08</strain>
    </source>
</reference>
<dbReference type="EMBL" id="CAIE01000032">
    <property type="protein sequence ID" value="CCH19201.1"/>
    <property type="molecule type" value="Genomic_DNA"/>
</dbReference>
<name>I0L5V4_9ACTN</name>
<organism evidence="2 3">
    <name type="scientific">Micromonospora lupini str. Lupac 08</name>
    <dbReference type="NCBI Taxonomy" id="1150864"/>
    <lineage>
        <taxon>Bacteria</taxon>
        <taxon>Bacillati</taxon>
        <taxon>Actinomycetota</taxon>
        <taxon>Actinomycetes</taxon>
        <taxon>Micromonosporales</taxon>
        <taxon>Micromonosporaceae</taxon>
        <taxon>Micromonospora</taxon>
    </lineage>
</organism>
<evidence type="ECO:0000313" key="3">
    <source>
        <dbReference type="Proteomes" id="UP000003448"/>
    </source>
</evidence>
<keyword evidence="3" id="KW-1185">Reference proteome</keyword>
<accession>I0L5V4</accession>
<dbReference type="STRING" id="1150864.MILUP08_44119"/>
<dbReference type="AlphaFoldDB" id="I0L5V4"/>